<evidence type="ECO:0000256" key="16">
    <source>
        <dbReference type="ARBA" id="ARBA00023157"/>
    </source>
</evidence>
<evidence type="ECO:0000256" key="2">
    <source>
        <dbReference type="ARBA" id="ARBA00004358"/>
    </source>
</evidence>
<evidence type="ECO:0000259" key="21">
    <source>
        <dbReference type="PROSITE" id="PS51914"/>
    </source>
</evidence>
<evidence type="ECO:0000256" key="8">
    <source>
        <dbReference type="ARBA" id="ARBA00022692"/>
    </source>
</evidence>
<evidence type="ECO:0000256" key="10">
    <source>
        <dbReference type="ARBA" id="ARBA00022927"/>
    </source>
</evidence>
<keyword evidence="11 19" id="KW-1133">Transmembrane helix</keyword>
<dbReference type="Pfam" id="PF09451">
    <property type="entry name" value="ATG27"/>
    <property type="match status" value="1"/>
</dbReference>
<evidence type="ECO:0000256" key="1">
    <source>
        <dbReference type="ARBA" id="ARBA00004304"/>
    </source>
</evidence>
<dbReference type="GO" id="GO:0006914">
    <property type="term" value="P:autophagy"/>
    <property type="evidence" value="ECO:0007669"/>
    <property type="project" value="UniProtKB-KW"/>
</dbReference>
<evidence type="ECO:0000256" key="6">
    <source>
        <dbReference type="ARBA" id="ARBA00013776"/>
    </source>
</evidence>
<keyword evidence="17" id="KW-0968">Cytoplasmic vesicle</keyword>
<keyword evidence="23" id="KW-1185">Reference proteome</keyword>
<evidence type="ECO:0000256" key="9">
    <source>
        <dbReference type="ARBA" id="ARBA00022729"/>
    </source>
</evidence>
<evidence type="ECO:0000256" key="12">
    <source>
        <dbReference type="ARBA" id="ARBA00023006"/>
    </source>
</evidence>
<dbReference type="Proteomes" id="UP001222325">
    <property type="component" value="Unassembled WGS sequence"/>
</dbReference>
<evidence type="ECO:0000256" key="14">
    <source>
        <dbReference type="ARBA" id="ARBA00023128"/>
    </source>
</evidence>
<dbReference type="AlphaFoldDB" id="A0AAD6TZ05"/>
<keyword evidence="7" id="KW-0813">Transport</keyword>
<feature type="compositionally biased region" description="Gly residues" evidence="18">
    <location>
        <begin position="422"/>
        <end position="434"/>
    </location>
</feature>
<evidence type="ECO:0000256" key="17">
    <source>
        <dbReference type="ARBA" id="ARBA00023329"/>
    </source>
</evidence>
<feature type="signal peptide" evidence="20">
    <location>
        <begin position="1"/>
        <end position="22"/>
    </location>
</feature>
<dbReference type="GO" id="GO:0000139">
    <property type="term" value="C:Golgi membrane"/>
    <property type="evidence" value="ECO:0007669"/>
    <property type="project" value="UniProtKB-SubCell"/>
</dbReference>
<dbReference type="GO" id="GO:0010008">
    <property type="term" value="C:endosome membrane"/>
    <property type="evidence" value="ECO:0007669"/>
    <property type="project" value="UniProtKB-SubCell"/>
</dbReference>
<feature type="domain" description="MRH" evidence="21">
    <location>
        <begin position="25"/>
        <end position="178"/>
    </location>
</feature>
<keyword evidence="9 20" id="KW-0732">Signal</keyword>
<accession>A0AAD6TZ05</accession>
<keyword evidence="14" id="KW-0496">Mitochondrion</keyword>
<name>A0AAD6TZ05_9AGAR</name>
<keyword evidence="8 19" id="KW-0812">Transmembrane</keyword>
<proteinExistence type="inferred from homology"/>
<comment type="subcellular location">
    <subcellularLocation>
        <location evidence="2">Cytoplasmic vesicle membrane</location>
        <topology evidence="2">Single-pass type I membrane protein</topology>
    </subcellularLocation>
    <subcellularLocation>
        <location evidence="4">Golgi apparatus membrane</location>
        <topology evidence="4">Single-pass type I membrane protein</topology>
    </subcellularLocation>
    <subcellularLocation>
        <location evidence="1">Mitochondrion membrane</location>
        <topology evidence="1">Single-pass membrane protein</topology>
    </subcellularLocation>
    <subcellularLocation>
        <location evidence="3">Preautophagosomal structure membrane</location>
        <topology evidence="3">Single-pass type I membrane protein</topology>
    </subcellularLocation>
</comment>
<keyword evidence="16" id="KW-1015">Disulfide bond</keyword>
<keyword evidence="12" id="KW-0072">Autophagy</keyword>
<evidence type="ECO:0000313" key="23">
    <source>
        <dbReference type="Proteomes" id="UP001222325"/>
    </source>
</evidence>
<dbReference type="EMBL" id="JARJCN010000037">
    <property type="protein sequence ID" value="KAJ7084545.1"/>
    <property type="molecule type" value="Genomic_DNA"/>
</dbReference>
<feature type="region of interest" description="Disordered" evidence="18">
    <location>
        <begin position="375"/>
        <end position="434"/>
    </location>
</feature>
<feature type="transmembrane region" description="Helical" evidence="19">
    <location>
        <begin position="184"/>
        <end position="205"/>
    </location>
</feature>
<evidence type="ECO:0000256" key="20">
    <source>
        <dbReference type="SAM" id="SignalP"/>
    </source>
</evidence>
<keyword evidence="15 19" id="KW-0472">Membrane</keyword>
<dbReference type="SUPFAM" id="SSF50911">
    <property type="entry name" value="Mannose 6-phosphate receptor domain"/>
    <property type="match status" value="1"/>
</dbReference>
<keyword evidence="13" id="KW-0333">Golgi apparatus</keyword>
<evidence type="ECO:0000256" key="13">
    <source>
        <dbReference type="ARBA" id="ARBA00023034"/>
    </source>
</evidence>
<feature type="chain" id="PRO_5041962021" description="Autophagy-related protein 27" evidence="20">
    <location>
        <begin position="23"/>
        <end position="434"/>
    </location>
</feature>
<dbReference type="PROSITE" id="PS51914">
    <property type="entry name" value="MRH"/>
    <property type="match status" value="1"/>
</dbReference>
<dbReference type="GO" id="GO:0015031">
    <property type="term" value="P:protein transport"/>
    <property type="evidence" value="ECO:0007669"/>
    <property type="project" value="UniProtKB-KW"/>
</dbReference>
<feature type="region of interest" description="Disordered" evidence="18">
    <location>
        <begin position="246"/>
        <end position="361"/>
    </location>
</feature>
<evidence type="ECO:0000256" key="11">
    <source>
        <dbReference type="ARBA" id="ARBA00022989"/>
    </source>
</evidence>
<evidence type="ECO:0000256" key="7">
    <source>
        <dbReference type="ARBA" id="ARBA00022448"/>
    </source>
</evidence>
<dbReference type="InterPro" id="IPR018939">
    <property type="entry name" value="Autophagy-rel_prot_27"/>
</dbReference>
<dbReference type="InterPro" id="IPR009011">
    <property type="entry name" value="Man6P_isomerase_rcpt-bd_dom_sf"/>
</dbReference>
<evidence type="ECO:0000256" key="18">
    <source>
        <dbReference type="SAM" id="MobiDB-lite"/>
    </source>
</evidence>
<gene>
    <name evidence="22" type="ORF">B0H15DRAFT_910828</name>
</gene>
<evidence type="ECO:0000256" key="19">
    <source>
        <dbReference type="SAM" id="Phobius"/>
    </source>
</evidence>
<dbReference type="PANTHER" id="PTHR15071">
    <property type="entry name" value="MANNOSE-6-PHOSPHATE RECEPTOR FAMILY MEMBER"/>
    <property type="match status" value="1"/>
</dbReference>
<protein>
    <recommendedName>
        <fullName evidence="6">Autophagy-related protein 27</fullName>
    </recommendedName>
</protein>
<keyword evidence="10" id="KW-0653">Protein transport</keyword>
<evidence type="ECO:0000256" key="5">
    <source>
        <dbReference type="ARBA" id="ARBA00005363"/>
    </source>
</evidence>
<evidence type="ECO:0000256" key="3">
    <source>
        <dbReference type="ARBA" id="ARBA00004472"/>
    </source>
</evidence>
<dbReference type="GO" id="GO:0034045">
    <property type="term" value="C:phagophore assembly site membrane"/>
    <property type="evidence" value="ECO:0007669"/>
    <property type="project" value="UniProtKB-SubCell"/>
</dbReference>
<comment type="similarity">
    <text evidence="5">Belongs to the ATG27 family.</text>
</comment>
<dbReference type="Gene3D" id="2.70.130.10">
    <property type="entry name" value="Mannose-6-phosphate receptor binding domain"/>
    <property type="match status" value="1"/>
</dbReference>
<dbReference type="InterPro" id="IPR044865">
    <property type="entry name" value="MRH_dom"/>
</dbReference>
<comment type="caution">
    <text evidence="22">The sequence shown here is derived from an EMBL/GenBank/DDBJ whole genome shotgun (WGS) entry which is preliminary data.</text>
</comment>
<evidence type="ECO:0000256" key="15">
    <source>
        <dbReference type="ARBA" id="ARBA00023136"/>
    </source>
</evidence>
<feature type="compositionally biased region" description="Acidic residues" evidence="18">
    <location>
        <begin position="405"/>
        <end position="416"/>
    </location>
</feature>
<evidence type="ECO:0000313" key="22">
    <source>
        <dbReference type="EMBL" id="KAJ7084545.1"/>
    </source>
</evidence>
<dbReference type="PANTHER" id="PTHR15071:SF0">
    <property type="entry name" value="MANNOSE 6-PHOSPHATE RECEPTOR-LIKE PROTEIN 1"/>
    <property type="match status" value="1"/>
</dbReference>
<reference evidence="22" key="1">
    <citation type="submission" date="2023-03" db="EMBL/GenBank/DDBJ databases">
        <title>Massive genome expansion in bonnet fungi (Mycena s.s.) driven by repeated elements and novel gene families across ecological guilds.</title>
        <authorList>
            <consortium name="Lawrence Berkeley National Laboratory"/>
            <person name="Harder C.B."/>
            <person name="Miyauchi S."/>
            <person name="Viragh M."/>
            <person name="Kuo A."/>
            <person name="Thoen E."/>
            <person name="Andreopoulos B."/>
            <person name="Lu D."/>
            <person name="Skrede I."/>
            <person name="Drula E."/>
            <person name="Henrissat B."/>
            <person name="Morin E."/>
            <person name="Kohler A."/>
            <person name="Barry K."/>
            <person name="LaButti K."/>
            <person name="Morin E."/>
            <person name="Salamov A."/>
            <person name="Lipzen A."/>
            <person name="Mereny Z."/>
            <person name="Hegedus B."/>
            <person name="Baldrian P."/>
            <person name="Stursova M."/>
            <person name="Weitz H."/>
            <person name="Taylor A."/>
            <person name="Grigoriev I.V."/>
            <person name="Nagy L.G."/>
            <person name="Martin F."/>
            <person name="Kauserud H."/>
        </authorList>
    </citation>
    <scope>NUCLEOTIDE SEQUENCE</scope>
    <source>
        <strain evidence="22">CBHHK173m</strain>
    </source>
</reference>
<dbReference type="GO" id="GO:0031966">
    <property type="term" value="C:mitochondrial membrane"/>
    <property type="evidence" value="ECO:0007669"/>
    <property type="project" value="UniProtKB-SubCell"/>
</dbReference>
<evidence type="ECO:0000256" key="4">
    <source>
        <dbReference type="ARBA" id="ARBA00004614"/>
    </source>
</evidence>
<organism evidence="22 23">
    <name type="scientific">Mycena belliarum</name>
    <dbReference type="NCBI Taxonomy" id="1033014"/>
    <lineage>
        <taxon>Eukaryota</taxon>
        <taxon>Fungi</taxon>
        <taxon>Dikarya</taxon>
        <taxon>Basidiomycota</taxon>
        <taxon>Agaricomycotina</taxon>
        <taxon>Agaricomycetes</taxon>
        <taxon>Agaricomycetidae</taxon>
        <taxon>Agaricales</taxon>
        <taxon>Marasmiineae</taxon>
        <taxon>Mycenaceae</taxon>
        <taxon>Mycena</taxon>
    </lineage>
</organism>
<sequence>MAWPPLLFILVFCLSLFSSTRAEEKPCTGRNAGKYYDLNRLQAGKDYTLTTPGGNELVLSACKSVSHETWGLKVQDPALVGGFVRRGHGDFSIGQTNTTLSFAGRAGHPHLTLASGSKCRDENGNTLDHLRGSTEIEFVCDPSAGAGSPRLVAQLPPGGEDLVCAWFLEWRTAAACPTSEGTTFGGILSFLLVSLLVFLAAYLVIGTLYNFFILNLAGTDALPRFSIAGMLYHGREASEMAGDWWASRQGGGSASRTDSRARGPVGLGGPNSFSRDRRPDLEQQGSDRSFDSGRGRGNGNANGNANPFIRTGPSVRREQPLPTPTNPASHQTQVMGGPAPAPPNIQSMPAPVLQPGADGLNPVSHQTQLMAGMPVPQLPAPEQQNAQSQPPAPVRRETAQTFSVGDDEEDAPENEIAEGRGRMGAGAGGGDIRL</sequence>